<gene>
    <name evidence="5" type="ORF">PCOR1329_LOCUS35788</name>
</gene>
<dbReference type="PROSITE" id="PS50088">
    <property type="entry name" value="ANK_REPEAT"/>
    <property type="match status" value="3"/>
</dbReference>
<feature type="compositionally biased region" description="Low complexity" evidence="4">
    <location>
        <begin position="383"/>
        <end position="395"/>
    </location>
</feature>
<accession>A0ABN9T5J3</accession>
<keyword evidence="6" id="KW-1185">Reference proteome</keyword>
<evidence type="ECO:0000256" key="3">
    <source>
        <dbReference type="PROSITE-ProRule" id="PRU00023"/>
    </source>
</evidence>
<evidence type="ECO:0008006" key="7">
    <source>
        <dbReference type="Google" id="ProtNLM"/>
    </source>
</evidence>
<dbReference type="Pfam" id="PF12796">
    <property type="entry name" value="Ank_2"/>
    <property type="match status" value="2"/>
</dbReference>
<dbReference type="SUPFAM" id="SSF48403">
    <property type="entry name" value="Ankyrin repeat"/>
    <property type="match status" value="1"/>
</dbReference>
<sequence length="720" mass="76731">MLGLVRRAATGVSRVTAERCGAPALNALGAVPCRLDAKRGYRHWWRVLPEDFELNTESMPKDVKSLMSSNPYELGFVDNYWYWRIRAESTIMDPENLPKKSYKQLCRDMGLTVVNSKASTVLGIIELYEYLKSSPFIGPFGTIENPVLVPAIHTERVVGCSGGTGDAEHVPLWFRCREGFLYRCGECDQIFMLVRVMYEISPEDGGQIPDPDVNDVFDFGLLEKGSEVWNSGGMIMWPVGYDALHGTVYGGAPRDELNEQRAIGAREGFYAGVGSFAPRLPSRHEGRGAPEVSVDPPSGGGARRLLLQSLARPDLGLTVLSLDRDCLALEGGDETWAVGQPPVVRARRREELQAATVLEAKAPSQPRPLDARGYPPRRAHGSAVAAPVAPAAGPEPEADPLPRTPSPSRTPSPERAPVEDGVGHQRTGGQRQSRLRQPMPVVAADSFQRPDIVVGPQVASSKQPARGGALDSEILAAGAAAAERLVAAADSGEVGEVRVLLARVGADTAAPSGPHEGMTPLMAAAARGRDEAAALLLEQRANLELRDPRGWSAVMHAVAGQRPAALRLLLGARAAVAGGGHADAETGATPLMLAAGGARAELCAMLLKSGHAPSMLAASDAEGRSAVHHAARNGRCGSLVTLLAARARVDTQSEDGCAPLLEAARAGRAECVRFLLSHRADPRAQDREGRTAATLAKTYGHDRALQALTEVREVPAFLRD</sequence>
<feature type="repeat" description="ANK" evidence="3">
    <location>
        <begin position="622"/>
        <end position="654"/>
    </location>
</feature>
<dbReference type="InterPro" id="IPR050776">
    <property type="entry name" value="Ank_Repeat/CDKN_Inhibitor"/>
</dbReference>
<feature type="repeat" description="ANK" evidence="3">
    <location>
        <begin position="655"/>
        <end position="687"/>
    </location>
</feature>
<name>A0ABN9T5J3_9DINO</name>
<dbReference type="SMART" id="SM00248">
    <property type="entry name" value="ANK"/>
    <property type="match status" value="6"/>
</dbReference>
<dbReference type="Pfam" id="PF01215">
    <property type="entry name" value="COX5B"/>
    <property type="match status" value="1"/>
</dbReference>
<organism evidence="5 6">
    <name type="scientific">Prorocentrum cordatum</name>
    <dbReference type="NCBI Taxonomy" id="2364126"/>
    <lineage>
        <taxon>Eukaryota</taxon>
        <taxon>Sar</taxon>
        <taxon>Alveolata</taxon>
        <taxon>Dinophyceae</taxon>
        <taxon>Prorocentrales</taxon>
        <taxon>Prorocentraceae</taxon>
        <taxon>Prorocentrum</taxon>
    </lineage>
</organism>
<evidence type="ECO:0000256" key="4">
    <source>
        <dbReference type="SAM" id="MobiDB-lite"/>
    </source>
</evidence>
<reference evidence="5" key="1">
    <citation type="submission" date="2023-10" db="EMBL/GenBank/DDBJ databases">
        <authorList>
            <person name="Chen Y."/>
            <person name="Shah S."/>
            <person name="Dougan E. K."/>
            <person name="Thang M."/>
            <person name="Chan C."/>
        </authorList>
    </citation>
    <scope>NUCLEOTIDE SEQUENCE [LARGE SCALE GENOMIC DNA]</scope>
</reference>
<evidence type="ECO:0000256" key="2">
    <source>
        <dbReference type="ARBA" id="ARBA00023043"/>
    </source>
</evidence>
<feature type="repeat" description="ANK" evidence="3">
    <location>
        <begin position="516"/>
        <end position="548"/>
    </location>
</feature>
<proteinExistence type="predicted"/>
<dbReference type="InterPro" id="IPR002110">
    <property type="entry name" value="Ankyrin_rpt"/>
</dbReference>
<dbReference type="PROSITE" id="PS51359">
    <property type="entry name" value="COX5B_2"/>
    <property type="match status" value="1"/>
</dbReference>
<keyword evidence="1" id="KW-0677">Repeat</keyword>
<dbReference type="Gene3D" id="1.25.40.20">
    <property type="entry name" value="Ankyrin repeat-containing domain"/>
    <property type="match status" value="2"/>
</dbReference>
<dbReference type="InterPro" id="IPR036770">
    <property type="entry name" value="Ankyrin_rpt-contain_sf"/>
</dbReference>
<dbReference type="InterPro" id="IPR002124">
    <property type="entry name" value="Cyt_c_oxidase_su5b"/>
</dbReference>
<keyword evidence="2 3" id="KW-0040">ANK repeat</keyword>
<evidence type="ECO:0000313" key="5">
    <source>
        <dbReference type="EMBL" id="CAK0840319.1"/>
    </source>
</evidence>
<evidence type="ECO:0000256" key="1">
    <source>
        <dbReference type="ARBA" id="ARBA00022737"/>
    </source>
</evidence>
<dbReference type="Proteomes" id="UP001189429">
    <property type="component" value="Unassembled WGS sequence"/>
</dbReference>
<protein>
    <recommendedName>
        <fullName evidence="7">Cytochrome c oxidase subunit 5B, mitochondrial</fullName>
    </recommendedName>
</protein>
<dbReference type="PANTHER" id="PTHR24201">
    <property type="entry name" value="ANK_REP_REGION DOMAIN-CONTAINING PROTEIN"/>
    <property type="match status" value="1"/>
</dbReference>
<dbReference type="PROSITE" id="PS50297">
    <property type="entry name" value="ANK_REP_REGION"/>
    <property type="match status" value="2"/>
</dbReference>
<dbReference type="Gene3D" id="2.60.11.10">
    <property type="entry name" value="Cytochrome c oxidase, subunit Vb"/>
    <property type="match status" value="1"/>
</dbReference>
<feature type="region of interest" description="Disordered" evidence="4">
    <location>
        <begin position="356"/>
        <end position="437"/>
    </location>
</feature>
<comment type="caution">
    <text evidence="5">The sequence shown here is derived from an EMBL/GenBank/DDBJ whole genome shotgun (WGS) entry which is preliminary data.</text>
</comment>
<dbReference type="SUPFAM" id="SSF57802">
    <property type="entry name" value="Rubredoxin-like"/>
    <property type="match status" value="1"/>
</dbReference>
<evidence type="ECO:0000313" key="6">
    <source>
        <dbReference type="Proteomes" id="UP001189429"/>
    </source>
</evidence>
<dbReference type="InterPro" id="IPR036972">
    <property type="entry name" value="Cyt_c_oxidase_su5b_sf"/>
</dbReference>
<dbReference type="EMBL" id="CAUYUJ010014370">
    <property type="protein sequence ID" value="CAK0840319.1"/>
    <property type="molecule type" value="Genomic_DNA"/>
</dbReference>